<dbReference type="AlphaFoldDB" id="A0AB38FGS5"/>
<dbReference type="Proteomes" id="UP000251211">
    <property type="component" value="Unassembled WGS sequence"/>
</dbReference>
<evidence type="ECO:0000313" key="3">
    <source>
        <dbReference type="Proteomes" id="UP000251211"/>
    </source>
</evidence>
<evidence type="ECO:0000256" key="1">
    <source>
        <dbReference type="SAM" id="MobiDB-lite"/>
    </source>
</evidence>
<gene>
    <name evidence="2" type="ORF">NCTC13229_03866</name>
</gene>
<sequence>MGRPRKSEGMRVVEQLNKLLDAPAEWDEREQLVLDSIRKAADRGALLADLLAVEAAKEPVSTRRITELAAEIRQCEANVLRWSATLNPDATEQEPKSLRHQQAAQARWGRN</sequence>
<name>A0AB38FGS5_RHOWR</name>
<feature type="region of interest" description="Disordered" evidence="1">
    <location>
        <begin position="86"/>
        <end position="111"/>
    </location>
</feature>
<protein>
    <submittedName>
        <fullName evidence="2">Uncharacterized protein</fullName>
    </submittedName>
</protein>
<comment type="caution">
    <text evidence="2">The sequence shown here is derived from an EMBL/GenBank/DDBJ whole genome shotgun (WGS) entry which is preliminary data.</text>
</comment>
<evidence type="ECO:0000313" key="2">
    <source>
        <dbReference type="EMBL" id="SPZ40387.1"/>
    </source>
</evidence>
<organism evidence="2 3">
    <name type="scientific">Rhodococcus wratislaviensis</name>
    <name type="common">Tsukamurella wratislaviensis</name>
    <dbReference type="NCBI Taxonomy" id="44752"/>
    <lineage>
        <taxon>Bacteria</taxon>
        <taxon>Bacillati</taxon>
        <taxon>Actinomycetota</taxon>
        <taxon>Actinomycetes</taxon>
        <taxon>Mycobacteriales</taxon>
        <taxon>Nocardiaceae</taxon>
        <taxon>Rhodococcus</taxon>
    </lineage>
</organism>
<proteinExistence type="predicted"/>
<dbReference type="EMBL" id="UAUI01000014">
    <property type="protein sequence ID" value="SPZ40387.1"/>
    <property type="molecule type" value="Genomic_DNA"/>
</dbReference>
<reference evidence="2 3" key="1">
    <citation type="submission" date="2018-06" db="EMBL/GenBank/DDBJ databases">
        <authorList>
            <consortium name="Pathogen Informatics"/>
            <person name="Doyle S."/>
        </authorList>
    </citation>
    <scope>NUCLEOTIDE SEQUENCE [LARGE SCALE GENOMIC DNA]</scope>
    <source>
        <strain evidence="2 3">NCTC13229</strain>
    </source>
</reference>
<accession>A0AB38FGS5</accession>